<feature type="region of interest" description="Disordered" evidence="1">
    <location>
        <begin position="248"/>
        <end position="396"/>
    </location>
</feature>
<organism evidence="2 3">
    <name type="scientific">Mycobacterium phage HH92</name>
    <dbReference type="NCBI Taxonomy" id="1471543"/>
    <lineage>
        <taxon>Viruses</taxon>
        <taxon>Duplodnaviria</taxon>
        <taxon>Heunggongvirae</taxon>
        <taxon>Uroviricota</taxon>
        <taxon>Caudoviricetes</taxon>
        <taxon>Gilesvirus</taxon>
        <taxon>Gilesvirus giles</taxon>
    </lineage>
</organism>
<evidence type="ECO:0000313" key="3">
    <source>
        <dbReference type="Proteomes" id="UP000024437"/>
    </source>
</evidence>
<protein>
    <submittedName>
        <fullName evidence="2">RecT-like protein</fullName>
    </submittedName>
</protein>
<feature type="compositionally biased region" description="Low complexity" evidence="1">
    <location>
        <begin position="316"/>
        <end position="326"/>
    </location>
</feature>
<feature type="compositionally biased region" description="Pro residues" evidence="1">
    <location>
        <begin position="299"/>
        <end position="315"/>
    </location>
</feature>
<accession>A0A023ZYH3</accession>
<feature type="compositionally biased region" description="Acidic residues" evidence="1">
    <location>
        <begin position="359"/>
        <end position="377"/>
    </location>
</feature>
<dbReference type="EMBL" id="KJ538722">
    <property type="protein sequence ID" value="AHY84240.1"/>
    <property type="molecule type" value="Genomic_DNA"/>
</dbReference>
<gene>
    <name evidence="2" type="primary">55</name>
    <name evidence="2" type="ORF">PBI_HH92_55</name>
</gene>
<sequence length="482" mass="51882">MTTNDIAPFDGDTDEDTDPRDEGTLEVFPPARPVEMAAIGTLREHVSAMREAVFFAEGMCYTEMVPARFRGKPKDAAAAILFGAEVGLSPIASLRSIIVIHGQPGFEARTMKAILKAKGYRFRTIERSATRAELWAWEPDSPVIIDDDRTSPHYGQRIAPDEVGVWTIDDAIQAGFVPKLKANAKSATDFETNQNGKLKGNVKYIETPKVMLEAKVTAEVCRALAPHLLLGLPYAAEEMSEFNDAAEAAWRGDGDDDVREGPAPRRARGTAGLKERAKSRRTKPEPKPEPHDAEEVPLPEDPAPEPAPAPDPAPEAAPADEAQAEPAPAPEATPEPAVHMVDFPEQPGIDPEPAPEPAPEPEADPTPEPEADPEPAEDPAPAADGDDLDMTPAVRAKGENMLSGLLINGNVEDEDRLAVVSEVLATMPGATYRRIGDVAELRNAELKAVVDTLRGWKTKDKLAEWLGEAANKASLREAGLAE</sequence>
<proteinExistence type="predicted"/>
<evidence type="ECO:0000256" key="1">
    <source>
        <dbReference type="SAM" id="MobiDB-lite"/>
    </source>
</evidence>
<name>A0A023ZYH3_9CAUD</name>
<dbReference type="Proteomes" id="UP000024437">
    <property type="component" value="Genome"/>
</dbReference>
<evidence type="ECO:0000313" key="2">
    <source>
        <dbReference type="EMBL" id="AHY84240.1"/>
    </source>
</evidence>
<feature type="region of interest" description="Disordered" evidence="1">
    <location>
        <begin position="1"/>
        <end position="26"/>
    </location>
</feature>
<feature type="compositionally biased region" description="Basic and acidic residues" evidence="1">
    <location>
        <begin position="282"/>
        <end position="294"/>
    </location>
</feature>
<reference evidence="2 3" key="1">
    <citation type="submission" date="2014-03" db="EMBL/GenBank/DDBJ databases">
        <authorList>
            <person name="Bragg J."/>
            <person name="Chandler A.Y."/>
            <person name="Dehn A."/>
            <person name="Hefner M."/>
            <person name="Petersen P."/>
            <person name="Wilson J."/>
            <person name="Zeba F."/>
            <person name="Zegers G.P."/>
            <person name="Page S.T."/>
            <person name="Bradley K.W."/>
            <person name="Clarke D.Q."/>
            <person name="Lewis M.F."/>
            <person name="Barker L.P."/>
            <person name="Bailey C."/>
            <person name="Asai D.J."/>
            <person name="Garber M.L."/>
            <person name="Bowman C.A."/>
            <person name="Russell D.A."/>
            <person name="Pope W.H."/>
            <person name="Jacobs-Sera D."/>
            <person name="Hendrix R.W."/>
            <person name="Hatfull G.F."/>
        </authorList>
    </citation>
    <scope>NUCLEOTIDE SEQUENCE [LARGE SCALE GENOMIC DNA]</scope>
</reference>